<dbReference type="GO" id="GO:0000329">
    <property type="term" value="C:fungal-type vacuole membrane"/>
    <property type="evidence" value="ECO:0007669"/>
    <property type="project" value="TreeGrafter"/>
</dbReference>
<organism evidence="12 13">
    <name type="scientific">Gigaspora margarita</name>
    <dbReference type="NCBI Taxonomy" id="4874"/>
    <lineage>
        <taxon>Eukaryota</taxon>
        <taxon>Fungi</taxon>
        <taxon>Fungi incertae sedis</taxon>
        <taxon>Mucoromycota</taxon>
        <taxon>Glomeromycotina</taxon>
        <taxon>Glomeromycetes</taxon>
        <taxon>Diversisporales</taxon>
        <taxon>Gigasporaceae</taxon>
        <taxon>Gigaspora</taxon>
    </lineage>
</organism>
<feature type="transmembrane region" description="Helical" evidence="10">
    <location>
        <begin position="253"/>
        <end position="272"/>
    </location>
</feature>
<dbReference type="GO" id="GO:0007035">
    <property type="term" value="P:vacuolar acidification"/>
    <property type="evidence" value="ECO:0007669"/>
    <property type="project" value="TreeGrafter"/>
</dbReference>
<feature type="transmembrane region" description="Helical" evidence="10">
    <location>
        <begin position="214"/>
        <end position="233"/>
    </location>
</feature>
<keyword evidence="3 9" id="KW-0812">Transmembrane</keyword>
<proteinExistence type="inferred from homology"/>
<feature type="transmembrane region" description="Helical" evidence="10">
    <location>
        <begin position="302"/>
        <end position="321"/>
    </location>
</feature>
<name>A0A8H3X0X4_GIGMA</name>
<dbReference type="OrthoDB" id="196264at2759"/>
<evidence type="ECO:0000256" key="6">
    <source>
        <dbReference type="ARBA" id="ARBA00023065"/>
    </source>
</evidence>
<dbReference type="GO" id="GO:0005770">
    <property type="term" value="C:late endosome"/>
    <property type="evidence" value="ECO:0007669"/>
    <property type="project" value="TreeGrafter"/>
</dbReference>
<feature type="transmembrane region" description="Helical" evidence="10">
    <location>
        <begin position="407"/>
        <end position="427"/>
    </location>
</feature>
<feature type="transmembrane region" description="Helical" evidence="10">
    <location>
        <begin position="364"/>
        <end position="386"/>
    </location>
</feature>
<gene>
    <name evidence="12" type="ORF">F8M41_010456</name>
</gene>
<feature type="transmembrane region" description="Helical" evidence="10">
    <location>
        <begin position="108"/>
        <end position="126"/>
    </location>
</feature>
<dbReference type="InterPro" id="IPR004709">
    <property type="entry name" value="NaH_exchanger"/>
</dbReference>
<evidence type="ECO:0000256" key="4">
    <source>
        <dbReference type="ARBA" id="ARBA00022989"/>
    </source>
</evidence>
<dbReference type="Proteomes" id="UP000439903">
    <property type="component" value="Unassembled WGS sequence"/>
</dbReference>
<keyword evidence="9" id="KW-0050">Antiport</keyword>
<evidence type="ECO:0000256" key="2">
    <source>
        <dbReference type="ARBA" id="ARBA00022448"/>
    </source>
</evidence>
<evidence type="ECO:0000256" key="1">
    <source>
        <dbReference type="ARBA" id="ARBA00004141"/>
    </source>
</evidence>
<keyword evidence="5" id="KW-0915">Sodium</keyword>
<dbReference type="PRINTS" id="PR01084">
    <property type="entry name" value="NAHEXCHNGR"/>
</dbReference>
<accession>A0A8H3X0X4</accession>
<dbReference type="GO" id="GO:0015386">
    <property type="term" value="F:potassium:proton antiporter activity"/>
    <property type="evidence" value="ECO:0007669"/>
    <property type="project" value="TreeGrafter"/>
</dbReference>
<keyword evidence="7 10" id="KW-0472">Membrane</keyword>
<feature type="transmembrane region" description="Helical" evidence="10">
    <location>
        <begin position="146"/>
        <end position="174"/>
    </location>
</feature>
<dbReference type="InterPro" id="IPR006153">
    <property type="entry name" value="Cation/H_exchanger_TM"/>
</dbReference>
<dbReference type="GO" id="GO:0005769">
    <property type="term" value="C:early endosome"/>
    <property type="evidence" value="ECO:0007669"/>
    <property type="project" value="TreeGrafter"/>
</dbReference>
<sequence>MIESICYRVALEIVPLGKLLPARDEAICHQQLKIMIKFLLRKGIKLSKSSSIHLVQTSALSVLELCLHQNAKLRYYLQVKQIRSIHETVLSTFAGMFVGLIIRLSPGYIIQAMVSFKYSYFFNLLLPPIILNSGYEMKKERFFKNLGAILTFALLGTFISAVVIGILTAILALTGIDSLSLSLLDSMIFGSVLSATDPVTVLTIFQSLKVDPQLYAIIFGESILNDATAIVLYETLKQYRDQEFHFSNIGHGVLSFFINFGASLFFGVLFGFSKLYKFPPIESCIVALMAYASYLFSNGCHLSGIVSLLFCGITLKHYAYDNMSLMTKRTTKYMFRVLAQLSENFIFIYLGLTLFTKPTLDFKPFFIFFTAIFICVSRYCAVFPLSNMLNAIARYRKRSEILPSKHSIMLFWSGLRGAVAFALAAGLKGPNANAMSTTILVVVVLSVIVFGGTTSRMLEILKVETGVDEGEIDSDDEAYNEYNDYNHVLTNSQGSIVSSDNNNSGDHRNISENINNLSSSQAHWFISFDDKYLKPLFTRQCNQDTKPEERWHHERNHNDEIVGLSIETQKHPN</sequence>
<dbReference type="GO" id="GO:0015385">
    <property type="term" value="F:sodium:proton antiporter activity"/>
    <property type="evidence" value="ECO:0007669"/>
    <property type="project" value="InterPro"/>
</dbReference>
<dbReference type="PANTHER" id="PTHR10110:SF187">
    <property type="entry name" value="SODIUM_HYDROGEN EXCHANGER"/>
    <property type="match status" value="1"/>
</dbReference>
<evidence type="ECO:0000256" key="9">
    <source>
        <dbReference type="RuleBase" id="RU003722"/>
    </source>
</evidence>
<evidence type="ECO:0000256" key="3">
    <source>
        <dbReference type="ARBA" id="ARBA00022692"/>
    </source>
</evidence>
<evidence type="ECO:0000256" key="8">
    <source>
        <dbReference type="ARBA" id="ARBA00023201"/>
    </source>
</evidence>
<evidence type="ECO:0000256" key="10">
    <source>
        <dbReference type="SAM" id="Phobius"/>
    </source>
</evidence>
<evidence type="ECO:0000259" key="11">
    <source>
        <dbReference type="Pfam" id="PF00999"/>
    </source>
</evidence>
<comment type="subcellular location">
    <subcellularLocation>
        <location evidence="1">Membrane</location>
        <topology evidence="1">Multi-pass membrane protein</topology>
    </subcellularLocation>
</comment>
<dbReference type="Gene3D" id="6.10.140.1330">
    <property type="match status" value="1"/>
</dbReference>
<feature type="transmembrane region" description="Helical" evidence="10">
    <location>
        <begin position="84"/>
        <end position="102"/>
    </location>
</feature>
<keyword evidence="8 9" id="KW-0739">Sodium transport</keyword>
<reference evidence="12 13" key="1">
    <citation type="journal article" date="2019" name="Environ. Microbiol.">
        <title>At the nexus of three kingdoms: the genome of the mycorrhizal fungus Gigaspora margarita provides insights into plant, endobacterial and fungal interactions.</title>
        <authorList>
            <person name="Venice F."/>
            <person name="Ghignone S."/>
            <person name="Salvioli di Fossalunga A."/>
            <person name="Amselem J."/>
            <person name="Novero M."/>
            <person name="Xianan X."/>
            <person name="Sedzielewska Toro K."/>
            <person name="Morin E."/>
            <person name="Lipzen A."/>
            <person name="Grigoriev I.V."/>
            <person name="Henrissat B."/>
            <person name="Martin F.M."/>
            <person name="Bonfante P."/>
        </authorList>
    </citation>
    <scope>NUCLEOTIDE SEQUENCE [LARGE SCALE GENOMIC DNA]</scope>
    <source>
        <strain evidence="12 13">BEG34</strain>
    </source>
</reference>
<evidence type="ECO:0000313" key="12">
    <source>
        <dbReference type="EMBL" id="KAF0392918.1"/>
    </source>
</evidence>
<dbReference type="EMBL" id="WTPW01002179">
    <property type="protein sequence ID" value="KAF0392918.1"/>
    <property type="molecule type" value="Genomic_DNA"/>
</dbReference>
<evidence type="ECO:0000256" key="7">
    <source>
        <dbReference type="ARBA" id="ARBA00023136"/>
    </source>
</evidence>
<evidence type="ECO:0000313" key="13">
    <source>
        <dbReference type="Proteomes" id="UP000439903"/>
    </source>
</evidence>
<dbReference type="NCBIfam" id="TIGR00840">
    <property type="entry name" value="b_cpa1"/>
    <property type="match status" value="1"/>
</dbReference>
<dbReference type="InterPro" id="IPR018422">
    <property type="entry name" value="Cation/H_exchanger_CPA1"/>
</dbReference>
<dbReference type="PANTHER" id="PTHR10110">
    <property type="entry name" value="SODIUM/HYDROGEN EXCHANGER"/>
    <property type="match status" value="1"/>
</dbReference>
<comment type="caution">
    <text evidence="12">The sequence shown here is derived from an EMBL/GenBank/DDBJ whole genome shotgun (WGS) entry which is preliminary data.</text>
</comment>
<protein>
    <recommendedName>
        <fullName evidence="9">Sodium/hydrogen exchanger</fullName>
    </recommendedName>
</protein>
<keyword evidence="6 9" id="KW-0406">Ion transport</keyword>
<dbReference type="AlphaFoldDB" id="A0A8H3X0X4"/>
<comment type="similarity">
    <text evidence="9">Belongs to the monovalent cation:proton antiporter 1 (CPA1) transporter (TC 2.A.36) family.</text>
</comment>
<feature type="transmembrane region" description="Helical" evidence="10">
    <location>
        <begin position="333"/>
        <end position="352"/>
    </location>
</feature>
<dbReference type="Pfam" id="PF00999">
    <property type="entry name" value="Na_H_Exchanger"/>
    <property type="match status" value="1"/>
</dbReference>
<keyword evidence="4 10" id="KW-1133">Transmembrane helix</keyword>
<evidence type="ECO:0000256" key="5">
    <source>
        <dbReference type="ARBA" id="ARBA00023053"/>
    </source>
</evidence>
<keyword evidence="2 9" id="KW-0813">Transport</keyword>
<feature type="transmembrane region" description="Helical" evidence="10">
    <location>
        <begin position="433"/>
        <end position="452"/>
    </location>
</feature>
<keyword evidence="13" id="KW-1185">Reference proteome</keyword>
<feature type="domain" description="Cation/H+ exchanger transmembrane" evidence="11">
    <location>
        <begin position="77"/>
        <end position="459"/>
    </location>
</feature>